<dbReference type="GO" id="GO:0009116">
    <property type="term" value="P:nucleoside metabolic process"/>
    <property type="evidence" value="ECO:0007669"/>
    <property type="project" value="InterPro"/>
</dbReference>
<organism evidence="1 2">
    <name type="scientific">Agathobacter rectalis</name>
    <dbReference type="NCBI Taxonomy" id="39491"/>
    <lineage>
        <taxon>Bacteria</taxon>
        <taxon>Bacillati</taxon>
        <taxon>Bacillota</taxon>
        <taxon>Clostridia</taxon>
        <taxon>Lachnospirales</taxon>
        <taxon>Lachnospiraceae</taxon>
        <taxon>Agathobacter</taxon>
    </lineage>
</organism>
<reference evidence="1" key="1">
    <citation type="submission" date="2021-10" db="EMBL/GenBank/DDBJ databases">
        <title>Collection of gut derived symbiotic bacterial strains cultured from healthy donors.</title>
        <authorList>
            <person name="Lin H."/>
            <person name="Littmann E."/>
            <person name="Claire K."/>
            <person name="Pamer E."/>
        </authorList>
    </citation>
    <scope>NUCLEOTIDE SEQUENCE</scope>
    <source>
        <strain evidence="1">MSK.22.92</strain>
    </source>
</reference>
<dbReference type="AlphaFoldDB" id="A0AAW4WR82"/>
<evidence type="ECO:0000313" key="2">
    <source>
        <dbReference type="Proteomes" id="UP001197847"/>
    </source>
</evidence>
<gene>
    <name evidence="1" type="ORF">LK487_19215</name>
</gene>
<proteinExistence type="predicted"/>
<dbReference type="Gene3D" id="3.40.50.1580">
    <property type="entry name" value="Nucleoside phosphorylase domain"/>
    <property type="match status" value="1"/>
</dbReference>
<evidence type="ECO:0000313" key="1">
    <source>
        <dbReference type="EMBL" id="MCC2749103.1"/>
    </source>
</evidence>
<dbReference type="SUPFAM" id="SSF53167">
    <property type="entry name" value="Purine and uridine phosphorylases"/>
    <property type="match status" value="1"/>
</dbReference>
<feature type="non-terminal residue" evidence="1">
    <location>
        <position position="56"/>
    </location>
</feature>
<accession>A0AAW4WR82</accession>
<comment type="caution">
    <text evidence="1">The sequence shown here is derived from an EMBL/GenBank/DDBJ whole genome shotgun (WGS) entry which is preliminary data.</text>
</comment>
<dbReference type="Proteomes" id="UP001197847">
    <property type="component" value="Unassembled WGS sequence"/>
</dbReference>
<dbReference type="InterPro" id="IPR035994">
    <property type="entry name" value="Nucleoside_phosphorylase_sf"/>
</dbReference>
<name>A0AAW4WR82_9FIRM</name>
<protein>
    <submittedName>
        <fullName evidence="1">Uridine phosphorylase</fullName>
    </submittedName>
</protein>
<dbReference type="GO" id="GO:0003824">
    <property type="term" value="F:catalytic activity"/>
    <property type="evidence" value="ECO:0007669"/>
    <property type="project" value="InterPro"/>
</dbReference>
<dbReference type="EMBL" id="JAJFBX010000558">
    <property type="protein sequence ID" value="MCC2749103.1"/>
    <property type="molecule type" value="Genomic_DNA"/>
</dbReference>
<sequence length="56" mass="6479">MQNYSGEEGLQYHLQNRKADVGRYVILPGDPKRCKKIAAYFENPVLVADSREFVTY</sequence>